<gene>
    <name evidence="1" type="ORF">J2Z19_002151</name>
</gene>
<dbReference type="EMBL" id="JAGGJR010000003">
    <property type="protein sequence ID" value="MBP1872439.1"/>
    <property type="molecule type" value="Genomic_DNA"/>
</dbReference>
<evidence type="ECO:0000313" key="2">
    <source>
        <dbReference type="Proteomes" id="UP000823773"/>
    </source>
</evidence>
<sequence length="387" mass="40758">MKFWNLQESDIDRIALGAGILGTGGGGSPYLGALMAKAQLRQGRQIRVVRPADLAPDAMVLALGGIGAPTVGIEKMDEGDEGIRVLRSIEALIGRRIDAVIADEIGGANGISPMMTAAKLDIPVVDADGMGRAFPEVQMTTFFINGHPSAPSALADASGNVLVVTDATSPEMLEKLMRAGTIAMGCTAHMCTAPMSGDFVRRFGVPHTVSQAWRLGDAVLAARATKTDPVAAVLNLEGGTLLLQGKVVDIARKIEGGFVRGRMTVAGLGAFSGRSVEVDIQNEYLVAREDGRTLAMVPDLICMVDSETGRPIATEEQRYGLRVSVIAIPSPGLLRTERALASVGPRAFGYAFDFEPLGEPNAAEPVNAYFNDKQMERETLSAPVGAL</sequence>
<organism evidence="1 2">
    <name type="scientific">Ensifer adhaerens</name>
    <name type="common">Sinorhizobium morelense</name>
    <dbReference type="NCBI Taxonomy" id="106592"/>
    <lineage>
        <taxon>Bacteria</taxon>
        <taxon>Pseudomonadati</taxon>
        <taxon>Pseudomonadota</taxon>
        <taxon>Alphaproteobacteria</taxon>
        <taxon>Hyphomicrobiales</taxon>
        <taxon>Rhizobiaceae</taxon>
        <taxon>Sinorhizobium/Ensifer group</taxon>
        <taxon>Ensifer</taxon>
    </lineage>
</organism>
<accession>A0ACC5SUL8</accession>
<reference evidence="1" key="1">
    <citation type="submission" date="2021-03" db="EMBL/GenBank/DDBJ databases">
        <title>Genomic Encyclopedia of Type Strains, Phase IV (KMG-IV): sequencing the most valuable type-strain genomes for metagenomic binning, comparative biology and taxonomic classification.</title>
        <authorList>
            <person name="Goeker M."/>
        </authorList>
    </citation>
    <scope>NUCLEOTIDE SEQUENCE</scope>
    <source>
        <strain evidence="1">DSM 18131</strain>
    </source>
</reference>
<protein>
    <submittedName>
        <fullName evidence="1">DUF917 family protein</fullName>
    </submittedName>
</protein>
<evidence type="ECO:0000313" key="1">
    <source>
        <dbReference type="EMBL" id="MBP1872439.1"/>
    </source>
</evidence>
<keyword evidence="2" id="KW-1185">Reference proteome</keyword>
<name>A0ACC5SUL8_ENSAD</name>
<comment type="caution">
    <text evidence="1">The sequence shown here is derived from an EMBL/GenBank/DDBJ whole genome shotgun (WGS) entry which is preliminary data.</text>
</comment>
<dbReference type="Proteomes" id="UP000823773">
    <property type="component" value="Unassembled WGS sequence"/>
</dbReference>
<proteinExistence type="predicted"/>